<dbReference type="EMBL" id="CAJPIZ010004507">
    <property type="protein sequence ID" value="CAG2107610.1"/>
    <property type="molecule type" value="Genomic_DNA"/>
</dbReference>
<dbReference type="InterPro" id="IPR037069">
    <property type="entry name" value="AcylCoA_DH/ox_N_sf"/>
</dbReference>
<dbReference type="InterPro" id="IPR006089">
    <property type="entry name" value="Acyl-CoA_DH_CS"/>
</dbReference>
<dbReference type="FunFam" id="1.10.540.10:FF:000003">
    <property type="entry name" value="glutaryl-CoA dehydrogenase, mitochondrial"/>
    <property type="match status" value="1"/>
</dbReference>
<dbReference type="InterPro" id="IPR052033">
    <property type="entry name" value="Glutaryl-CoA_DH_mitochondrial"/>
</dbReference>
<dbReference type="GO" id="GO:0050660">
    <property type="term" value="F:flavin adenine dinucleotide binding"/>
    <property type="evidence" value="ECO:0007669"/>
    <property type="project" value="InterPro"/>
</dbReference>
<dbReference type="InterPro" id="IPR036250">
    <property type="entry name" value="AcylCo_DH-like_C"/>
</dbReference>
<evidence type="ECO:0000256" key="13">
    <source>
        <dbReference type="RuleBase" id="RU362125"/>
    </source>
</evidence>
<dbReference type="GO" id="GO:0004361">
    <property type="term" value="F:glutaryl-CoA dehydrogenase activity"/>
    <property type="evidence" value="ECO:0007669"/>
    <property type="project" value="UniProtKB-EC"/>
</dbReference>
<feature type="domain" description="Acyl-CoA dehydrogenase/oxidase N-terminal" evidence="16">
    <location>
        <begin position="62"/>
        <end position="172"/>
    </location>
</feature>
<evidence type="ECO:0000259" key="15">
    <source>
        <dbReference type="Pfam" id="PF02770"/>
    </source>
</evidence>
<keyword evidence="18" id="KW-1185">Reference proteome</keyword>
<evidence type="ECO:0000256" key="6">
    <source>
        <dbReference type="ARBA" id="ARBA00022946"/>
    </source>
</evidence>
<comment type="cofactor">
    <cofactor evidence="1 13">
        <name>FAD</name>
        <dbReference type="ChEBI" id="CHEBI:57692"/>
    </cofactor>
</comment>
<dbReference type="EC" id="1.3.8.6" evidence="11"/>
<dbReference type="CDD" id="cd01151">
    <property type="entry name" value="GCD"/>
    <property type="match status" value="1"/>
</dbReference>
<dbReference type="Gene3D" id="1.20.140.10">
    <property type="entry name" value="Butyryl-CoA Dehydrogenase, subunit A, domain 3"/>
    <property type="match status" value="1"/>
</dbReference>
<comment type="subcellular location">
    <subcellularLocation>
        <location evidence="2">Mitochondrion matrix</location>
    </subcellularLocation>
</comment>
<comment type="catalytic activity">
    <reaction evidence="12">
        <text>glutaryl-CoA + oxidized [electron-transfer flavoprotein] + 2 H(+) = (2E)-butenoyl-CoA + reduced [electron-transfer flavoprotein] + CO2</text>
        <dbReference type="Rhea" id="RHEA:13389"/>
        <dbReference type="Rhea" id="RHEA-COMP:10685"/>
        <dbReference type="Rhea" id="RHEA-COMP:10686"/>
        <dbReference type="ChEBI" id="CHEBI:15378"/>
        <dbReference type="ChEBI" id="CHEBI:16526"/>
        <dbReference type="ChEBI" id="CHEBI:57332"/>
        <dbReference type="ChEBI" id="CHEBI:57378"/>
        <dbReference type="ChEBI" id="CHEBI:57692"/>
        <dbReference type="ChEBI" id="CHEBI:58307"/>
        <dbReference type="EC" id="1.3.8.6"/>
    </reaction>
</comment>
<reference evidence="17" key="1">
    <citation type="submission" date="2020-11" db="EMBL/GenBank/DDBJ databases">
        <authorList>
            <person name="Tran Van P."/>
        </authorList>
    </citation>
    <scope>NUCLEOTIDE SEQUENCE</scope>
</reference>
<evidence type="ECO:0000256" key="12">
    <source>
        <dbReference type="ARBA" id="ARBA00049493"/>
    </source>
</evidence>
<evidence type="ECO:0000256" key="11">
    <source>
        <dbReference type="ARBA" id="ARBA00039033"/>
    </source>
</evidence>
<dbReference type="OrthoDB" id="435240at2759"/>
<name>A0A7R9KS55_9ACAR</name>
<dbReference type="GO" id="GO:0005759">
    <property type="term" value="C:mitochondrial matrix"/>
    <property type="evidence" value="ECO:0007669"/>
    <property type="project" value="UniProtKB-SubCell"/>
</dbReference>
<dbReference type="GO" id="GO:0005743">
    <property type="term" value="C:mitochondrial inner membrane"/>
    <property type="evidence" value="ECO:0007669"/>
    <property type="project" value="TreeGrafter"/>
</dbReference>
<dbReference type="InterPro" id="IPR009075">
    <property type="entry name" value="AcylCo_DH/oxidase_C"/>
</dbReference>
<evidence type="ECO:0000256" key="5">
    <source>
        <dbReference type="ARBA" id="ARBA00022827"/>
    </source>
</evidence>
<evidence type="ECO:0000313" key="18">
    <source>
        <dbReference type="Proteomes" id="UP000759131"/>
    </source>
</evidence>
<dbReference type="InterPro" id="IPR006091">
    <property type="entry name" value="Acyl-CoA_Oxase/DH_mid-dom"/>
</dbReference>
<comment type="similarity">
    <text evidence="3 13">Belongs to the acyl-CoA dehydrogenase family.</text>
</comment>
<keyword evidence="8" id="KW-0496">Mitochondrion</keyword>
<dbReference type="SUPFAM" id="SSF47203">
    <property type="entry name" value="Acyl-CoA dehydrogenase C-terminal domain-like"/>
    <property type="match status" value="1"/>
</dbReference>
<dbReference type="FunFam" id="1.20.140.10:FF:000006">
    <property type="entry name" value="Glutaryl-CoA dehydrogenase, mitochondrial"/>
    <property type="match status" value="1"/>
</dbReference>
<dbReference type="PROSITE" id="PS00073">
    <property type="entry name" value="ACYL_COA_DH_2"/>
    <property type="match status" value="1"/>
</dbReference>
<dbReference type="Gene3D" id="2.40.110.10">
    <property type="entry name" value="Butyryl-CoA Dehydrogenase, subunit A, domain 2"/>
    <property type="match status" value="1"/>
</dbReference>
<feature type="domain" description="Acyl-CoA oxidase/dehydrogenase middle" evidence="15">
    <location>
        <begin position="177"/>
        <end position="268"/>
    </location>
</feature>
<dbReference type="GO" id="GO:0046949">
    <property type="term" value="P:fatty-acyl-CoA biosynthetic process"/>
    <property type="evidence" value="ECO:0007669"/>
    <property type="project" value="TreeGrafter"/>
</dbReference>
<dbReference type="InterPro" id="IPR009100">
    <property type="entry name" value="AcylCoA_DH/oxidase_NM_dom_sf"/>
</dbReference>
<evidence type="ECO:0000259" key="14">
    <source>
        <dbReference type="Pfam" id="PF00441"/>
    </source>
</evidence>
<accession>A0A7R9KS55</accession>
<evidence type="ECO:0000256" key="2">
    <source>
        <dbReference type="ARBA" id="ARBA00004305"/>
    </source>
</evidence>
<evidence type="ECO:0000256" key="10">
    <source>
        <dbReference type="ARBA" id="ARBA00037927"/>
    </source>
</evidence>
<keyword evidence="6" id="KW-0809">Transit peptide</keyword>
<dbReference type="GO" id="GO:0033539">
    <property type="term" value="P:fatty acid beta-oxidation using acyl-CoA dehydrogenase"/>
    <property type="evidence" value="ECO:0007669"/>
    <property type="project" value="TreeGrafter"/>
</dbReference>
<dbReference type="FunFam" id="2.40.110.10:FF:000008">
    <property type="entry name" value="Glutaryl-CoA dehydrogenase, mitochondrial"/>
    <property type="match status" value="1"/>
</dbReference>
<dbReference type="GO" id="GO:0000062">
    <property type="term" value="F:fatty-acyl-CoA binding"/>
    <property type="evidence" value="ECO:0007669"/>
    <property type="project" value="TreeGrafter"/>
</dbReference>
<dbReference type="PANTHER" id="PTHR42807">
    <property type="entry name" value="GLUTARYL-COA DEHYDROGENASE, MITOCHONDRIAL"/>
    <property type="match status" value="1"/>
</dbReference>
<evidence type="ECO:0000256" key="4">
    <source>
        <dbReference type="ARBA" id="ARBA00022630"/>
    </source>
</evidence>
<sequence>FYKLCSNHVFRNVRHVSNECRFVQLLSQFQCTSSAKNLIHTSPQRQSDFKWTDALLLENNLTEDEIQIRDQVRTYCADKLMPRILMANRNESFDRNIMSEMGSLGLLGPTIKGYGCANVSTVAYGLIAREVERVDSSYRSAYSVQSSLVMHPIYAFGSEEQKDKYLPQLAKGSLIGAFGLTEPNHGSDPSSMETKAVFDSTSKTYTLNGTKTWITNAPIADVFIVWANFENRIRGFILERGMKGLSTPKINGKFSLRASETGMICMEDIKVPESSLLPKADGLRGPFECLNNARLGISWGALGAAEFCLTTARDYTLERKQFKRPLAKNQLIQKKMADMLTEISLGLQACLQVSRLKDKGLHKPEMISLIKRNSCGKALEIARNARDMLGGNGISDEYHIIRHVMNLEAVNTYEGTHDIHALILGRAITGLQAFTTD</sequence>
<evidence type="ECO:0000313" key="17">
    <source>
        <dbReference type="EMBL" id="CAD7627180.1"/>
    </source>
</evidence>
<dbReference type="Proteomes" id="UP000759131">
    <property type="component" value="Unassembled WGS sequence"/>
</dbReference>
<dbReference type="InterPro" id="IPR013786">
    <property type="entry name" value="AcylCoA_DH/ox_N"/>
</dbReference>
<dbReference type="Pfam" id="PF02770">
    <property type="entry name" value="Acyl-CoA_dh_M"/>
    <property type="match status" value="1"/>
</dbReference>
<evidence type="ECO:0000256" key="3">
    <source>
        <dbReference type="ARBA" id="ARBA00009347"/>
    </source>
</evidence>
<feature type="domain" description="Acyl-CoA dehydrogenase/oxidase C-terminal" evidence="14">
    <location>
        <begin position="282"/>
        <end position="428"/>
    </location>
</feature>
<evidence type="ECO:0000256" key="7">
    <source>
        <dbReference type="ARBA" id="ARBA00023002"/>
    </source>
</evidence>
<dbReference type="AlphaFoldDB" id="A0A7R9KS55"/>
<dbReference type="Gene3D" id="1.10.540.10">
    <property type="entry name" value="Acyl-CoA dehydrogenase/oxidase, N-terminal domain"/>
    <property type="match status" value="1"/>
</dbReference>
<dbReference type="PANTHER" id="PTHR42807:SF1">
    <property type="entry name" value="GLUTARYL-COA DEHYDROGENASE, MITOCHONDRIAL"/>
    <property type="match status" value="1"/>
</dbReference>
<dbReference type="InterPro" id="IPR046373">
    <property type="entry name" value="Acyl-CoA_Oxase/DH_mid-dom_sf"/>
</dbReference>
<comment type="pathway">
    <text evidence="10">Amino-acid metabolism; tryptophan metabolism.</text>
</comment>
<feature type="non-terminal residue" evidence="17">
    <location>
        <position position="1"/>
    </location>
</feature>
<dbReference type="Pfam" id="PF02771">
    <property type="entry name" value="Acyl-CoA_dh_N"/>
    <property type="match status" value="1"/>
</dbReference>
<protein>
    <recommendedName>
        <fullName evidence="11">glutaryl-CoA dehydrogenase (ETF)</fullName>
        <ecNumber evidence="11">1.3.8.6</ecNumber>
    </recommendedName>
</protein>
<evidence type="ECO:0000256" key="1">
    <source>
        <dbReference type="ARBA" id="ARBA00001974"/>
    </source>
</evidence>
<keyword evidence="7 13" id="KW-0560">Oxidoreductase</keyword>
<gene>
    <name evidence="17" type="ORF">OSB1V03_LOCUS7610</name>
</gene>
<proteinExistence type="inferred from homology"/>
<evidence type="ECO:0000256" key="9">
    <source>
        <dbReference type="ARBA" id="ARBA00037899"/>
    </source>
</evidence>
<keyword evidence="5 13" id="KW-0274">FAD</keyword>
<evidence type="ECO:0000256" key="8">
    <source>
        <dbReference type="ARBA" id="ARBA00023128"/>
    </source>
</evidence>
<comment type="pathway">
    <text evidence="9">Amino-acid metabolism; lysine degradation.</text>
</comment>
<evidence type="ECO:0000259" key="16">
    <source>
        <dbReference type="Pfam" id="PF02771"/>
    </source>
</evidence>
<dbReference type="SUPFAM" id="SSF56645">
    <property type="entry name" value="Acyl-CoA dehydrogenase NM domain-like"/>
    <property type="match status" value="1"/>
</dbReference>
<organism evidence="17">
    <name type="scientific">Medioppia subpectinata</name>
    <dbReference type="NCBI Taxonomy" id="1979941"/>
    <lineage>
        <taxon>Eukaryota</taxon>
        <taxon>Metazoa</taxon>
        <taxon>Ecdysozoa</taxon>
        <taxon>Arthropoda</taxon>
        <taxon>Chelicerata</taxon>
        <taxon>Arachnida</taxon>
        <taxon>Acari</taxon>
        <taxon>Acariformes</taxon>
        <taxon>Sarcoptiformes</taxon>
        <taxon>Oribatida</taxon>
        <taxon>Brachypylina</taxon>
        <taxon>Oppioidea</taxon>
        <taxon>Oppiidae</taxon>
        <taxon>Medioppia</taxon>
    </lineage>
</organism>
<keyword evidence="4 13" id="KW-0285">Flavoprotein</keyword>
<dbReference type="EMBL" id="OC859082">
    <property type="protein sequence ID" value="CAD7627180.1"/>
    <property type="molecule type" value="Genomic_DNA"/>
</dbReference>
<dbReference type="Pfam" id="PF00441">
    <property type="entry name" value="Acyl-CoA_dh_1"/>
    <property type="match status" value="1"/>
</dbReference>